<keyword evidence="2" id="KW-1185">Reference proteome</keyword>
<gene>
    <name evidence="1" type="ORF">METEAL_15560</name>
</gene>
<dbReference type="EMBL" id="AP027080">
    <property type="protein sequence ID" value="BDU72382.1"/>
    <property type="molecule type" value="Genomic_DNA"/>
</dbReference>
<evidence type="ECO:0000313" key="1">
    <source>
        <dbReference type="EMBL" id="BDU72382.1"/>
    </source>
</evidence>
<accession>A0AA48K9J1</accession>
<reference evidence="2" key="1">
    <citation type="journal article" date="2023" name="Int. J. Syst. Evol. Microbiol.">
        <title>Mesoterricola silvestris gen. nov., sp. nov., Mesoterricola sediminis sp. nov., Geothrix oryzae sp. nov., Geothrix edaphica sp. nov., Geothrix rubra sp. nov., and Geothrix limicola sp. nov., six novel members of Acidobacteriota isolated from soils.</title>
        <authorList>
            <person name="Itoh H."/>
            <person name="Sugisawa Y."/>
            <person name="Mise K."/>
            <person name="Xu Z."/>
            <person name="Kuniyasu M."/>
            <person name="Ushijima N."/>
            <person name="Kawano K."/>
            <person name="Kobayashi E."/>
            <person name="Shiratori Y."/>
            <person name="Masuda Y."/>
            <person name="Senoo K."/>
        </authorList>
    </citation>
    <scope>NUCLEOTIDE SEQUENCE [LARGE SCALE GENOMIC DNA]</scope>
    <source>
        <strain evidence="2">W79</strain>
    </source>
</reference>
<dbReference type="RefSeq" id="WP_316415283.1">
    <property type="nucleotide sequence ID" value="NZ_AP027080.1"/>
</dbReference>
<protein>
    <submittedName>
        <fullName evidence="1">Uncharacterized protein</fullName>
    </submittedName>
</protein>
<dbReference type="KEGG" id="msil:METEAL_15560"/>
<sequence>MTLHERLDTKINVQNLLSAVVIAGGLIAWANSMSSRVTALEEFKRSQEALDRRQDEESNRRQDQILAALKELGSKVDRMGGRR</sequence>
<evidence type="ECO:0000313" key="2">
    <source>
        <dbReference type="Proteomes" id="UP001238179"/>
    </source>
</evidence>
<proteinExistence type="predicted"/>
<dbReference type="Proteomes" id="UP001238179">
    <property type="component" value="Chromosome"/>
</dbReference>
<name>A0AA48K9J1_9BACT</name>
<organism evidence="1 2">
    <name type="scientific">Mesoterricola silvestris</name>
    <dbReference type="NCBI Taxonomy" id="2927979"/>
    <lineage>
        <taxon>Bacteria</taxon>
        <taxon>Pseudomonadati</taxon>
        <taxon>Acidobacteriota</taxon>
        <taxon>Holophagae</taxon>
        <taxon>Holophagales</taxon>
        <taxon>Holophagaceae</taxon>
        <taxon>Mesoterricola</taxon>
    </lineage>
</organism>
<dbReference type="AlphaFoldDB" id="A0AA48K9J1"/>